<evidence type="ECO:0000313" key="2">
    <source>
        <dbReference type="Proteomes" id="UP000034774"/>
    </source>
</evidence>
<gene>
    <name evidence="1" type="ORF">UT17_C0004G0030</name>
</gene>
<dbReference type="GO" id="GO:0043565">
    <property type="term" value="F:sequence-specific DNA binding"/>
    <property type="evidence" value="ECO:0007669"/>
    <property type="project" value="InterPro"/>
</dbReference>
<accession>A0A0G0LKX6</accession>
<organism evidence="1 2">
    <name type="scientific">Candidatus Woesebacteria bacterium GW2011_GWB1_39_10</name>
    <dbReference type="NCBI Taxonomy" id="1618572"/>
    <lineage>
        <taxon>Bacteria</taxon>
        <taxon>Candidatus Woeseibacteriota</taxon>
    </lineage>
</organism>
<dbReference type="Gene3D" id="1.10.1270.10">
    <property type="entry name" value="TrpR-like"/>
    <property type="match status" value="1"/>
</dbReference>
<dbReference type="Proteomes" id="UP000034774">
    <property type="component" value="Unassembled WGS sequence"/>
</dbReference>
<evidence type="ECO:0000313" key="1">
    <source>
        <dbReference type="EMBL" id="KKQ91682.1"/>
    </source>
</evidence>
<dbReference type="InterPro" id="IPR010921">
    <property type="entry name" value="Trp_repressor/repl_initiator"/>
</dbReference>
<proteinExistence type="predicted"/>
<dbReference type="EMBL" id="LBVU01000004">
    <property type="protein sequence ID" value="KKQ91682.1"/>
    <property type="molecule type" value="Genomic_DNA"/>
</dbReference>
<dbReference type="Pfam" id="PF01371">
    <property type="entry name" value="Trp_repressor"/>
    <property type="match status" value="1"/>
</dbReference>
<dbReference type="GO" id="GO:0003700">
    <property type="term" value="F:DNA-binding transcription factor activity"/>
    <property type="evidence" value="ECO:0007669"/>
    <property type="project" value="InterPro"/>
</dbReference>
<protein>
    <recommendedName>
        <fullName evidence="3">TrpR like protein, YerC/YecD</fullName>
    </recommendedName>
</protein>
<dbReference type="SUPFAM" id="SSF48295">
    <property type="entry name" value="TrpR-like"/>
    <property type="match status" value="1"/>
</dbReference>
<comment type="caution">
    <text evidence="1">The sequence shown here is derived from an EMBL/GenBank/DDBJ whole genome shotgun (WGS) entry which is preliminary data.</text>
</comment>
<sequence>MSQVSKHFMSSKISEKVYGVFINCIKSSKSQTETVEFLNDLLSPPEKTMLAKRVAIAFMLLENKYTYEEISNTLKISFGTIAKVNSAFALKGNGYKKIIGNFVLKKSIRNSLSEFLDLIKPSTRTLMGEVFLKPKIKSKLKREEPL</sequence>
<reference evidence="1 2" key="1">
    <citation type="journal article" date="2015" name="Nature">
        <title>rRNA introns, odd ribosomes, and small enigmatic genomes across a large radiation of phyla.</title>
        <authorList>
            <person name="Brown C.T."/>
            <person name="Hug L.A."/>
            <person name="Thomas B.C."/>
            <person name="Sharon I."/>
            <person name="Castelle C.J."/>
            <person name="Singh A."/>
            <person name="Wilkins M.J."/>
            <person name="Williams K.H."/>
            <person name="Banfield J.F."/>
        </authorList>
    </citation>
    <scope>NUCLEOTIDE SEQUENCE [LARGE SCALE GENOMIC DNA]</scope>
</reference>
<dbReference type="STRING" id="1618572.UT17_C0004G0030"/>
<evidence type="ECO:0008006" key="3">
    <source>
        <dbReference type="Google" id="ProtNLM"/>
    </source>
</evidence>
<dbReference type="AlphaFoldDB" id="A0A0G0LKX6"/>
<name>A0A0G0LKX6_9BACT</name>
<dbReference type="InterPro" id="IPR038116">
    <property type="entry name" value="TrpR-like_sf"/>
</dbReference>
<dbReference type="InterPro" id="IPR000831">
    <property type="entry name" value="Trp_repress"/>
</dbReference>